<reference evidence="9 10" key="2">
    <citation type="journal article" date="2010" name="Stand. Genomic Sci.">
        <title>Complete genome sequence of Gordonia bronchialis type strain (3410).</title>
        <authorList>
            <person name="Ivanova N."/>
            <person name="Sikorski J."/>
            <person name="Jando M."/>
            <person name="Lapidus A."/>
            <person name="Nolan M."/>
            <person name="Lucas S."/>
            <person name="Del Rio T.G."/>
            <person name="Tice H."/>
            <person name="Copeland A."/>
            <person name="Cheng J.F."/>
            <person name="Chen F."/>
            <person name="Bruce D."/>
            <person name="Goodwin L."/>
            <person name="Pitluck S."/>
            <person name="Mavromatis K."/>
            <person name="Ovchinnikova G."/>
            <person name="Pati A."/>
            <person name="Chen A."/>
            <person name="Palaniappan K."/>
            <person name="Land M."/>
            <person name="Hauser L."/>
            <person name="Chang Y.J."/>
            <person name="Jeffries C.D."/>
            <person name="Chain P."/>
            <person name="Saunders E."/>
            <person name="Han C."/>
            <person name="Detter J.C."/>
            <person name="Brettin T."/>
            <person name="Rohde M."/>
            <person name="Goker M."/>
            <person name="Bristow J."/>
            <person name="Eisen J.A."/>
            <person name="Markowitz V."/>
            <person name="Hugenholtz P."/>
            <person name="Klenk H.P."/>
            <person name="Kyrpides N.C."/>
        </authorList>
    </citation>
    <scope>NUCLEOTIDE SEQUENCE [LARGE SCALE GENOMIC DNA]</scope>
    <source>
        <strain evidence="10">ATCC 25592 / DSM 43247 / BCRC 13721 / JCM 3198 / KCTC 3076 / NBRC 16047 / NCTC 10667</strain>
    </source>
</reference>
<dbReference type="InterPro" id="IPR013324">
    <property type="entry name" value="RNA_pol_sigma_r3/r4-like"/>
</dbReference>
<dbReference type="Pfam" id="PF04542">
    <property type="entry name" value="Sigma70_r2"/>
    <property type="match status" value="1"/>
</dbReference>
<comment type="similarity">
    <text evidence="1">Belongs to the sigma-70 factor family. ECF subfamily.</text>
</comment>
<feature type="domain" description="RNA polymerase sigma factor 70 region 4 type 2" evidence="8">
    <location>
        <begin position="134"/>
        <end position="186"/>
    </location>
</feature>
<evidence type="ECO:0000256" key="2">
    <source>
        <dbReference type="ARBA" id="ARBA00023015"/>
    </source>
</evidence>
<keyword evidence="2" id="KW-0805">Transcription regulation</keyword>
<dbReference type="PANTHER" id="PTHR43133">
    <property type="entry name" value="RNA POLYMERASE ECF-TYPE SIGMA FACTO"/>
    <property type="match status" value="1"/>
</dbReference>
<dbReference type="STRING" id="526226.Gbro_4851"/>
<dbReference type="SUPFAM" id="SSF88659">
    <property type="entry name" value="Sigma3 and sigma4 domains of RNA polymerase sigma factors"/>
    <property type="match status" value="1"/>
</dbReference>
<dbReference type="GO" id="GO:0006352">
    <property type="term" value="P:DNA-templated transcription initiation"/>
    <property type="evidence" value="ECO:0007669"/>
    <property type="project" value="InterPro"/>
</dbReference>
<gene>
    <name evidence="9" type="ordered locus">Gbro_4851</name>
</gene>
<dbReference type="eggNOG" id="COG1595">
    <property type="taxonomic scope" value="Bacteria"/>
</dbReference>
<dbReference type="Pfam" id="PF08281">
    <property type="entry name" value="Sigma70_r4_2"/>
    <property type="match status" value="1"/>
</dbReference>
<dbReference type="InterPro" id="IPR013325">
    <property type="entry name" value="RNA_pol_sigma_r2"/>
</dbReference>
<dbReference type="HOGENOM" id="CLU_047691_3_0_11"/>
<dbReference type="KEGG" id="gbr:Gbro_4851"/>
<dbReference type="InterPro" id="IPR014284">
    <property type="entry name" value="RNA_pol_sigma-70_dom"/>
</dbReference>
<dbReference type="Gene3D" id="1.10.10.10">
    <property type="entry name" value="Winged helix-like DNA-binding domain superfamily/Winged helix DNA-binding domain"/>
    <property type="match status" value="1"/>
</dbReference>
<keyword evidence="10" id="KW-1185">Reference proteome</keyword>
<dbReference type="GO" id="GO:0016987">
    <property type="term" value="F:sigma factor activity"/>
    <property type="evidence" value="ECO:0007669"/>
    <property type="project" value="UniProtKB-KW"/>
</dbReference>
<dbReference type="GO" id="GO:0003677">
    <property type="term" value="F:DNA binding"/>
    <property type="evidence" value="ECO:0007669"/>
    <property type="project" value="UniProtKB-KW"/>
</dbReference>
<keyword evidence="5" id="KW-0804">Transcription</keyword>
<evidence type="ECO:0000256" key="4">
    <source>
        <dbReference type="ARBA" id="ARBA00023125"/>
    </source>
</evidence>
<dbReference type="InterPro" id="IPR036388">
    <property type="entry name" value="WH-like_DNA-bd_sf"/>
</dbReference>
<dbReference type="InterPro" id="IPR013249">
    <property type="entry name" value="RNA_pol_sigma70_r4_t2"/>
</dbReference>
<keyword evidence="4" id="KW-0238">DNA-binding</keyword>
<evidence type="ECO:0000256" key="3">
    <source>
        <dbReference type="ARBA" id="ARBA00023082"/>
    </source>
</evidence>
<evidence type="ECO:0000256" key="1">
    <source>
        <dbReference type="ARBA" id="ARBA00010641"/>
    </source>
</evidence>
<keyword evidence="3" id="KW-0731">Sigma factor</keyword>
<proteinExistence type="inferred from homology"/>
<evidence type="ECO:0000259" key="7">
    <source>
        <dbReference type="Pfam" id="PF04542"/>
    </source>
</evidence>
<dbReference type="AlphaFoldDB" id="D0L9B9"/>
<organism evidence="9 10">
    <name type="scientific">Gordonia bronchialis (strain ATCC 25592 / DSM 43247 / BCRC 13721 / JCM 3198 / KCTC 3076 / NBRC 16047 / NCTC 10667)</name>
    <name type="common">Rhodococcus bronchialis</name>
    <dbReference type="NCBI Taxonomy" id="526226"/>
    <lineage>
        <taxon>Bacteria</taxon>
        <taxon>Bacillati</taxon>
        <taxon>Actinomycetota</taxon>
        <taxon>Actinomycetes</taxon>
        <taxon>Mycobacteriales</taxon>
        <taxon>Gordoniaceae</taxon>
        <taxon>Gordonia</taxon>
    </lineage>
</organism>
<accession>D0L9B9</accession>
<reference evidence="10" key="1">
    <citation type="submission" date="2009-10" db="EMBL/GenBank/DDBJ databases">
        <title>The complete chromosome of Gordonia bronchialis DSM 43247.</title>
        <authorList>
            <consortium name="US DOE Joint Genome Institute (JGI-PGF)"/>
            <person name="Lucas S."/>
            <person name="Copeland A."/>
            <person name="Lapidus A."/>
            <person name="Glavina del Rio T."/>
            <person name="Dalin E."/>
            <person name="Tice H."/>
            <person name="Bruce D."/>
            <person name="Goodwin L."/>
            <person name="Pitluck S."/>
            <person name="Kyrpides N."/>
            <person name="Mavromatis K."/>
            <person name="Ivanova N."/>
            <person name="Ovchinnikova G."/>
            <person name="Saunders E."/>
            <person name="Brettin T."/>
            <person name="Detter J.C."/>
            <person name="Han C."/>
            <person name="Larimer F."/>
            <person name="Land M."/>
            <person name="Hauser L."/>
            <person name="Markowitz V."/>
            <person name="Cheng J.-F."/>
            <person name="Hugenholtz P."/>
            <person name="Woyke T."/>
            <person name="Wu D."/>
            <person name="Jando M."/>
            <person name="Schneider S."/>
            <person name="Goeker M."/>
            <person name="Klenk H.-P."/>
            <person name="Eisen J.A."/>
        </authorList>
    </citation>
    <scope>NUCLEOTIDE SEQUENCE [LARGE SCALE GENOMIC DNA]</scope>
    <source>
        <strain evidence="10">ATCC 25592 / DSM 43247 / BCRC 13721 / JCM 3198 / KCTC 3076 / NBRC 16047 / NCTC 10667</strain>
    </source>
</reference>
<dbReference type="NCBIfam" id="NF007225">
    <property type="entry name" value="PRK09643.1"/>
    <property type="match status" value="1"/>
</dbReference>
<evidence type="ECO:0000256" key="5">
    <source>
        <dbReference type="ARBA" id="ARBA00023163"/>
    </source>
</evidence>
<feature type="region of interest" description="Disordered" evidence="6">
    <location>
        <begin position="1"/>
        <end position="20"/>
    </location>
</feature>
<dbReference type="Proteomes" id="UP000001219">
    <property type="component" value="Chromosome"/>
</dbReference>
<evidence type="ECO:0000313" key="10">
    <source>
        <dbReference type="Proteomes" id="UP000001219"/>
    </source>
</evidence>
<evidence type="ECO:0000259" key="8">
    <source>
        <dbReference type="Pfam" id="PF08281"/>
    </source>
</evidence>
<dbReference type="InterPro" id="IPR007627">
    <property type="entry name" value="RNA_pol_sigma70_r2"/>
</dbReference>
<dbReference type="SUPFAM" id="SSF88946">
    <property type="entry name" value="Sigma2 domain of RNA polymerase sigma factors"/>
    <property type="match status" value="1"/>
</dbReference>
<sequence length="196" mass="21450">MTRGRRALRSVTSDDADTRTDEQLLTAHTTGDPDAFTTLIHRHLPYLWSVALRTTGNHDDAADALQDALLSAHRSAPNFRADAKVQSWLHRILVNSCLDSYRRSRARPTIPLPTWEVPEMADTTDHTVAVDLSMSIGDALTTLTDGQRAAIVAVDIEGYSVAEAATLLGVPEGTIKSRCARGRLRLAETLGHLRSE</sequence>
<feature type="domain" description="RNA polymerase sigma-70 region 2" evidence="7">
    <location>
        <begin position="39"/>
        <end position="105"/>
    </location>
</feature>
<dbReference type="InterPro" id="IPR039425">
    <property type="entry name" value="RNA_pol_sigma-70-like"/>
</dbReference>
<dbReference type="OrthoDB" id="9780326at2"/>
<name>D0L9B9_GORB4</name>
<dbReference type="RefSeq" id="WP_012836435.1">
    <property type="nucleotide sequence ID" value="NC_013441.1"/>
</dbReference>
<evidence type="ECO:0000313" key="9">
    <source>
        <dbReference type="EMBL" id="ACY23964.1"/>
    </source>
</evidence>
<dbReference type="EMBL" id="CP001802">
    <property type="protein sequence ID" value="ACY23964.1"/>
    <property type="molecule type" value="Genomic_DNA"/>
</dbReference>
<dbReference type="NCBIfam" id="TIGR02937">
    <property type="entry name" value="sigma70-ECF"/>
    <property type="match status" value="1"/>
</dbReference>
<protein>
    <submittedName>
        <fullName evidence="9">RNA polymerase sigma factor, sigma-70 family</fullName>
    </submittedName>
</protein>
<dbReference type="Gene3D" id="1.10.1740.10">
    <property type="match status" value="1"/>
</dbReference>
<dbReference type="CDD" id="cd06171">
    <property type="entry name" value="Sigma70_r4"/>
    <property type="match status" value="1"/>
</dbReference>
<evidence type="ECO:0000256" key="6">
    <source>
        <dbReference type="SAM" id="MobiDB-lite"/>
    </source>
</evidence>
<dbReference type="PANTHER" id="PTHR43133:SF50">
    <property type="entry name" value="ECF RNA POLYMERASE SIGMA FACTOR SIGM"/>
    <property type="match status" value="1"/>
</dbReference>